<keyword evidence="1" id="KW-0472">Membrane</keyword>
<keyword evidence="3" id="KW-1185">Reference proteome</keyword>
<dbReference type="Pfam" id="PF06779">
    <property type="entry name" value="MFS_4"/>
    <property type="match status" value="1"/>
</dbReference>
<dbReference type="PANTHER" id="PTHR23537:SF1">
    <property type="entry name" value="SUGAR TRANSPORTER"/>
    <property type="match status" value="1"/>
</dbReference>
<dbReference type="Gene3D" id="1.20.1250.20">
    <property type="entry name" value="MFS general substrate transporter like domains"/>
    <property type="match status" value="1"/>
</dbReference>
<feature type="transmembrane region" description="Helical" evidence="1">
    <location>
        <begin position="297"/>
        <end position="314"/>
    </location>
</feature>
<organism evidence="2 3">
    <name type="scientific">Ramlibacter agri</name>
    <dbReference type="NCBI Taxonomy" id="2728837"/>
    <lineage>
        <taxon>Bacteria</taxon>
        <taxon>Pseudomonadati</taxon>
        <taxon>Pseudomonadota</taxon>
        <taxon>Betaproteobacteria</taxon>
        <taxon>Burkholderiales</taxon>
        <taxon>Comamonadaceae</taxon>
        <taxon>Ramlibacter</taxon>
    </lineage>
</organism>
<keyword evidence="1" id="KW-1133">Transmembrane helix</keyword>
<feature type="transmembrane region" description="Helical" evidence="1">
    <location>
        <begin position="184"/>
        <end position="202"/>
    </location>
</feature>
<dbReference type="InterPro" id="IPR010645">
    <property type="entry name" value="MFS_4"/>
</dbReference>
<dbReference type="EMBL" id="JABBFX010000001">
    <property type="protein sequence ID" value="NML45391.1"/>
    <property type="molecule type" value="Genomic_DNA"/>
</dbReference>
<dbReference type="Proteomes" id="UP000541185">
    <property type="component" value="Unassembled WGS sequence"/>
</dbReference>
<dbReference type="InterPro" id="IPR036259">
    <property type="entry name" value="MFS_trans_sf"/>
</dbReference>
<feature type="transmembrane region" description="Helical" evidence="1">
    <location>
        <begin position="93"/>
        <end position="113"/>
    </location>
</feature>
<evidence type="ECO:0000313" key="2">
    <source>
        <dbReference type="EMBL" id="NML45391.1"/>
    </source>
</evidence>
<feature type="transmembrane region" description="Helical" evidence="1">
    <location>
        <begin position="268"/>
        <end position="285"/>
    </location>
</feature>
<protein>
    <submittedName>
        <fullName evidence="2">YbfB/YjiJ family MFS transporter</fullName>
    </submittedName>
</protein>
<comment type="caution">
    <text evidence="2">The sequence shown here is derived from an EMBL/GenBank/DDBJ whole genome shotgun (WGS) entry which is preliminary data.</text>
</comment>
<feature type="transmembrane region" description="Helical" evidence="1">
    <location>
        <begin position="119"/>
        <end position="141"/>
    </location>
</feature>
<evidence type="ECO:0000256" key="1">
    <source>
        <dbReference type="SAM" id="Phobius"/>
    </source>
</evidence>
<feature type="transmembrane region" description="Helical" evidence="1">
    <location>
        <begin position="320"/>
        <end position="339"/>
    </location>
</feature>
<dbReference type="AlphaFoldDB" id="A0A848H7C5"/>
<dbReference type="PANTHER" id="PTHR23537">
    <property type="match status" value="1"/>
</dbReference>
<accession>A0A848H7C5</accession>
<evidence type="ECO:0000313" key="3">
    <source>
        <dbReference type="Proteomes" id="UP000541185"/>
    </source>
</evidence>
<feature type="transmembrane region" description="Helical" evidence="1">
    <location>
        <begin position="232"/>
        <end position="256"/>
    </location>
</feature>
<feature type="transmembrane region" description="Helical" evidence="1">
    <location>
        <begin position="153"/>
        <end position="178"/>
    </location>
</feature>
<dbReference type="SUPFAM" id="SSF103473">
    <property type="entry name" value="MFS general substrate transporter"/>
    <property type="match status" value="1"/>
</dbReference>
<feature type="transmembrane region" description="Helical" evidence="1">
    <location>
        <begin position="63"/>
        <end position="81"/>
    </location>
</feature>
<feature type="transmembrane region" description="Helical" evidence="1">
    <location>
        <begin position="351"/>
        <end position="376"/>
    </location>
</feature>
<proteinExistence type="predicted"/>
<reference evidence="2 3" key="1">
    <citation type="submission" date="2020-04" db="EMBL/GenBank/DDBJ databases">
        <title>Ramlibacter sp. G-1-2-2 isolated from soil.</title>
        <authorList>
            <person name="Dahal R.H."/>
        </authorList>
    </citation>
    <scope>NUCLEOTIDE SEQUENCE [LARGE SCALE GENOMIC DNA]</scope>
    <source>
        <strain evidence="2 3">G-1-2-2</strain>
    </source>
</reference>
<name>A0A848H7C5_9BURK</name>
<dbReference type="GO" id="GO:0005886">
    <property type="term" value="C:plasma membrane"/>
    <property type="evidence" value="ECO:0007669"/>
    <property type="project" value="TreeGrafter"/>
</dbReference>
<keyword evidence="1" id="KW-0812">Transmembrane</keyword>
<sequence>MRHLRPVHAASSFRPLAIALAGLGALAVAMGIGRFAFTPLLPLMMAEGTVTLPGASLLASSNYFGYLLGAGLLTLQPWLWRRLGWSVALNGPTLIRGGLVATALVTAAMALPWPAAWAWWRFAAGLASAVVFLYTSGWCLEQLARRGVPAMGALIYVGPGLGIVTSGLAASALVATHAPAADGWFLFGVLALVLTVVVWRVFDAHRALPAPAATSASGANAKGEEADVVEMGLLAGAYSLAGLGYIVTATFLPVIARLTLPGSRWLDLFWPLFGVGVILGALAASRLRGPGDQRLRLAACYVIQAIGVAASLVSPTLAGFAIGSVLLGLPFTAITFFAMQEARRLRPQHPTSFMGLLTVLWGLGQMVGPPIAAVLVAHASSTAAGFTQSLWCATGALLVGAGLYLLLACVYPVRSGSAHPR</sequence>
<feature type="transmembrane region" description="Helical" evidence="1">
    <location>
        <begin position="388"/>
        <end position="413"/>
    </location>
</feature>
<gene>
    <name evidence="2" type="ORF">HHL11_16680</name>
</gene>